<dbReference type="PANTHER" id="PTHR43316:SF3">
    <property type="entry name" value="HALOACID DEHALOGENASE, TYPE II (AFU_ORTHOLOGUE AFUA_2G07750)-RELATED"/>
    <property type="match status" value="1"/>
</dbReference>
<dbReference type="PRINTS" id="PR00413">
    <property type="entry name" value="HADHALOGNASE"/>
</dbReference>
<dbReference type="PANTHER" id="PTHR43316">
    <property type="entry name" value="HYDROLASE, HALOACID DELAHOGENASE-RELATED"/>
    <property type="match status" value="1"/>
</dbReference>
<dbReference type="Proteomes" id="UP000284706">
    <property type="component" value="Unassembled WGS sequence"/>
</dbReference>
<keyword evidence="4" id="KW-1185">Reference proteome</keyword>
<protein>
    <recommendedName>
        <fullName evidence="5">Haloacid dehalogenase, type II</fullName>
    </recommendedName>
</protein>
<evidence type="ECO:0000256" key="2">
    <source>
        <dbReference type="ARBA" id="ARBA00022801"/>
    </source>
</evidence>
<evidence type="ECO:0000313" key="3">
    <source>
        <dbReference type="EMBL" id="PPQ95408.1"/>
    </source>
</evidence>
<dbReference type="Pfam" id="PF00702">
    <property type="entry name" value="Hydrolase"/>
    <property type="match status" value="1"/>
</dbReference>
<organism evidence="3 4">
    <name type="scientific">Gymnopilus dilepis</name>
    <dbReference type="NCBI Taxonomy" id="231916"/>
    <lineage>
        <taxon>Eukaryota</taxon>
        <taxon>Fungi</taxon>
        <taxon>Dikarya</taxon>
        <taxon>Basidiomycota</taxon>
        <taxon>Agaricomycotina</taxon>
        <taxon>Agaricomycetes</taxon>
        <taxon>Agaricomycetidae</taxon>
        <taxon>Agaricales</taxon>
        <taxon>Agaricineae</taxon>
        <taxon>Hymenogastraceae</taxon>
        <taxon>Gymnopilus</taxon>
    </lineage>
</organism>
<dbReference type="Gene3D" id="1.10.150.240">
    <property type="entry name" value="Putative phosphatase, domain 2"/>
    <property type="match status" value="1"/>
</dbReference>
<dbReference type="InterPro" id="IPR006439">
    <property type="entry name" value="HAD-SF_hydro_IA"/>
</dbReference>
<dbReference type="Gene3D" id="3.40.50.1000">
    <property type="entry name" value="HAD superfamily/HAD-like"/>
    <property type="match status" value="1"/>
</dbReference>
<reference evidence="3 4" key="1">
    <citation type="journal article" date="2018" name="Evol. Lett.">
        <title>Horizontal gene cluster transfer increased hallucinogenic mushroom diversity.</title>
        <authorList>
            <person name="Reynolds H.T."/>
            <person name="Vijayakumar V."/>
            <person name="Gluck-Thaler E."/>
            <person name="Korotkin H.B."/>
            <person name="Matheny P.B."/>
            <person name="Slot J.C."/>
        </authorList>
    </citation>
    <scope>NUCLEOTIDE SEQUENCE [LARGE SCALE GENOMIC DNA]</scope>
    <source>
        <strain evidence="3 4">SRW20</strain>
    </source>
</reference>
<dbReference type="OrthoDB" id="2363873at2759"/>
<sequence>MDQIKAVIFDVFGTTVDWRTTIVAELKALEKKYDIPPGTDWDKFAQEWRNNFLSNSKRISESGESGLTSNIDVLHRQLLDQLLESPEYSRIGKQLDDITRHDLVMGWHRLRAWPDVVPGLKALKKQAIVVGLSNGSLKALIDLAKSADLPWDAILSTDFFSTFKPNPKVYTEALRHLNLPPKNCVMVACHLWDLRAAAAVGMKTVYVPRAGEDTHEKEINSKEEGGLVDYIVDAFTDIPKIVIAHNERLGD</sequence>
<dbReference type="InterPro" id="IPR006328">
    <property type="entry name" value="2-HAD"/>
</dbReference>
<accession>A0A409XXA9</accession>
<dbReference type="SUPFAM" id="SSF56784">
    <property type="entry name" value="HAD-like"/>
    <property type="match status" value="1"/>
</dbReference>
<dbReference type="InterPro" id="IPR023198">
    <property type="entry name" value="PGP-like_dom2"/>
</dbReference>
<dbReference type="AlphaFoldDB" id="A0A409XXA9"/>
<name>A0A409XXA9_9AGAR</name>
<comment type="caution">
    <text evidence="3">The sequence shown here is derived from an EMBL/GenBank/DDBJ whole genome shotgun (WGS) entry which is preliminary data.</text>
</comment>
<dbReference type="GO" id="GO:0016791">
    <property type="term" value="F:phosphatase activity"/>
    <property type="evidence" value="ECO:0007669"/>
    <property type="project" value="UniProtKB-ARBA"/>
</dbReference>
<dbReference type="InterPro" id="IPR036412">
    <property type="entry name" value="HAD-like_sf"/>
</dbReference>
<keyword evidence="2" id="KW-0378">Hydrolase</keyword>
<dbReference type="InParanoid" id="A0A409XXA9"/>
<dbReference type="SFLD" id="SFLDS00003">
    <property type="entry name" value="Haloacid_Dehalogenase"/>
    <property type="match status" value="1"/>
</dbReference>
<dbReference type="SFLD" id="SFLDG01129">
    <property type="entry name" value="C1.5:_HAD__Beta-PGM__Phosphata"/>
    <property type="match status" value="1"/>
</dbReference>
<dbReference type="InterPro" id="IPR051540">
    <property type="entry name" value="S-2-haloacid_dehalogenase"/>
</dbReference>
<evidence type="ECO:0000313" key="4">
    <source>
        <dbReference type="Proteomes" id="UP000284706"/>
    </source>
</evidence>
<dbReference type="InterPro" id="IPR023214">
    <property type="entry name" value="HAD_sf"/>
</dbReference>
<evidence type="ECO:0000256" key="1">
    <source>
        <dbReference type="ARBA" id="ARBA00008106"/>
    </source>
</evidence>
<dbReference type="EMBL" id="NHYE01001427">
    <property type="protein sequence ID" value="PPQ95408.1"/>
    <property type="molecule type" value="Genomic_DNA"/>
</dbReference>
<gene>
    <name evidence="3" type="ORF">CVT26_008254</name>
</gene>
<evidence type="ECO:0008006" key="5">
    <source>
        <dbReference type="Google" id="ProtNLM"/>
    </source>
</evidence>
<dbReference type="GO" id="GO:0019120">
    <property type="term" value="F:hydrolase activity, acting on acid halide bonds, in C-halide compounds"/>
    <property type="evidence" value="ECO:0007669"/>
    <property type="project" value="InterPro"/>
</dbReference>
<dbReference type="NCBIfam" id="TIGR01493">
    <property type="entry name" value="HAD-SF-IA-v2"/>
    <property type="match status" value="1"/>
</dbReference>
<comment type="similarity">
    <text evidence="1">Belongs to the HAD-like hydrolase superfamily. S-2-haloalkanoic acid dehalogenase family.</text>
</comment>
<proteinExistence type="inferred from homology"/>
<dbReference type="NCBIfam" id="TIGR01428">
    <property type="entry name" value="HAD_type_II"/>
    <property type="match status" value="1"/>
</dbReference>